<feature type="transmembrane region" description="Helical" evidence="1">
    <location>
        <begin position="13"/>
        <end position="36"/>
    </location>
</feature>
<protein>
    <submittedName>
        <fullName evidence="2">Uncharacterized protein</fullName>
    </submittedName>
</protein>
<gene>
    <name evidence="2" type="ORF">SpAn4DRAFT_2638</name>
</gene>
<keyword evidence="1" id="KW-1133">Transmembrane helix</keyword>
<organism evidence="2 3">
    <name type="scientific">Sporomusa ovata</name>
    <dbReference type="NCBI Taxonomy" id="2378"/>
    <lineage>
        <taxon>Bacteria</taxon>
        <taxon>Bacillati</taxon>
        <taxon>Bacillota</taxon>
        <taxon>Negativicutes</taxon>
        <taxon>Selenomonadales</taxon>
        <taxon>Sporomusaceae</taxon>
        <taxon>Sporomusa</taxon>
    </lineage>
</organism>
<dbReference type="EMBL" id="CTRP01000012">
    <property type="protein sequence ID" value="CQR73406.1"/>
    <property type="molecule type" value="Genomic_DNA"/>
</dbReference>
<evidence type="ECO:0000256" key="1">
    <source>
        <dbReference type="SAM" id="Phobius"/>
    </source>
</evidence>
<dbReference type="Proteomes" id="UP000049855">
    <property type="component" value="Unassembled WGS sequence"/>
</dbReference>
<dbReference type="AlphaFoldDB" id="A0A0U1L152"/>
<evidence type="ECO:0000313" key="3">
    <source>
        <dbReference type="Proteomes" id="UP000049855"/>
    </source>
</evidence>
<name>A0A0U1L152_9FIRM</name>
<keyword evidence="3" id="KW-1185">Reference proteome</keyword>
<reference evidence="3" key="1">
    <citation type="submission" date="2015-03" db="EMBL/GenBank/DDBJ databases">
        <authorList>
            <person name="Nijsse Bart"/>
        </authorList>
    </citation>
    <scope>NUCLEOTIDE SEQUENCE [LARGE SCALE GENOMIC DNA]</scope>
</reference>
<accession>A0A0U1L152</accession>
<proteinExistence type="predicted"/>
<keyword evidence="1" id="KW-0472">Membrane</keyword>
<evidence type="ECO:0000313" key="2">
    <source>
        <dbReference type="EMBL" id="CQR73406.1"/>
    </source>
</evidence>
<keyword evidence="1" id="KW-0812">Transmembrane</keyword>
<sequence>MISLTKCLGGYSAWRYFIMHTGVAALPARIIFLGFLGA</sequence>